<accession>A0ABN1XEF6</accession>
<gene>
    <name evidence="1" type="ORF">GCM10009579_75840</name>
</gene>
<organism evidence="1 2">
    <name type="scientific">Streptomyces javensis</name>
    <dbReference type="NCBI Taxonomy" id="114698"/>
    <lineage>
        <taxon>Bacteria</taxon>
        <taxon>Bacillati</taxon>
        <taxon>Actinomycetota</taxon>
        <taxon>Actinomycetes</taxon>
        <taxon>Kitasatosporales</taxon>
        <taxon>Streptomycetaceae</taxon>
        <taxon>Streptomyces</taxon>
        <taxon>Streptomyces violaceusniger group</taxon>
    </lineage>
</organism>
<comment type="caution">
    <text evidence="1">The sequence shown here is derived from an EMBL/GenBank/DDBJ whole genome shotgun (WGS) entry which is preliminary data.</text>
</comment>
<dbReference type="Proteomes" id="UP001500282">
    <property type="component" value="Unassembled WGS sequence"/>
</dbReference>
<reference evidence="1 2" key="1">
    <citation type="journal article" date="2019" name="Int. J. Syst. Evol. Microbiol.">
        <title>The Global Catalogue of Microorganisms (GCM) 10K type strain sequencing project: providing services to taxonomists for standard genome sequencing and annotation.</title>
        <authorList>
            <consortium name="The Broad Institute Genomics Platform"/>
            <consortium name="The Broad Institute Genome Sequencing Center for Infectious Disease"/>
            <person name="Wu L."/>
            <person name="Ma J."/>
        </authorList>
    </citation>
    <scope>NUCLEOTIDE SEQUENCE [LARGE SCALE GENOMIC DNA]</scope>
    <source>
        <strain evidence="1 2">JCM 11448</strain>
    </source>
</reference>
<keyword evidence="2" id="KW-1185">Reference proteome</keyword>
<sequence>MNPEADIGRLRDEASREDYASMARLARALYASGLGPREVLREAYGTGFPEEVFVLVGAGLSALDLLAYFTHQPWQLAVPPEQGGPEEVPGPLAETERLVLALDPGLLPLAQIPAATSAGDDRIVCYRFEELRAGRPTAFCLRAAPYPYSEVRDAEAVRCGDSLLEMLYEVHADDLRRLEEELHQPWNRGAGSVDRGEVEEARTTLELVEELRRKAAGAGRQEG</sequence>
<proteinExistence type="predicted"/>
<name>A0ABN1XEF6_9ACTN</name>
<protein>
    <submittedName>
        <fullName evidence="1">Uncharacterized protein</fullName>
    </submittedName>
</protein>
<evidence type="ECO:0000313" key="2">
    <source>
        <dbReference type="Proteomes" id="UP001500282"/>
    </source>
</evidence>
<evidence type="ECO:0000313" key="1">
    <source>
        <dbReference type="EMBL" id="GAA1297297.1"/>
    </source>
</evidence>
<dbReference type="EMBL" id="BAAAIH010000065">
    <property type="protein sequence ID" value="GAA1297297.1"/>
    <property type="molecule type" value="Genomic_DNA"/>
</dbReference>